<name>A0A0F6W130_9BACT</name>
<dbReference type="KEGG" id="samy:DB32_001930"/>
<dbReference type="GO" id="GO:0071949">
    <property type="term" value="F:FAD binding"/>
    <property type="evidence" value="ECO:0007669"/>
    <property type="project" value="InterPro"/>
</dbReference>
<feature type="domain" description="FAD-binding" evidence="1">
    <location>
        <begin position="2"/>
        <end position="218"/>
    </location>
</feature>
<proteinExistence type="predicted"/>
<organism evidence="2 3">
    <name type="scientific">Sandaracinus amylolyticus</name>
    <dbReference type="NCBI Taxonomy" id="927083"/>
    <lineage>
        <taxon>Bacteria</taxon>
        <taxon>Pseudomonadati</taxon>
        <taxon>Myxococcota</taxon>
        <taxon>Polyangia</taxon>
        <taxon>Polyangiales</taxon>
        <taxon>Sandaracinaceae</taxon>
        <taxon>Sandaracinus</taxon>
    </lineage>
</organism>
<dbReference type="InterPro" id="IPR002938">
    <property type="entry name" value="FAD-bd"/>
</dbReference>
<accession>A0A0F6W130</accession>
<evidence type="ECO:0000313" key="2">
    <source>
        <dbReference type="EMBL" id="AKF04781.1"/>
    </source>
</evidence>
<reference evidence="2 3" key="1">
    <citation type="submission" date="2015-03" db="EMBL/GenBank/DDBJ databases">
        <title>Genome assembly of Sandaracinus amylolyticus DSM 53668.</title>
        <authorList>
            <person name="Sharma G."/>
            <person name="Subramanian S."/>
        </authorList>
    </citation>
    <scope>NUCLEOTIDE SEQUENCE [LARGE SCALE GENOMIC DNA]</scope>
    <source>
        <strain evidence="2 3">DSM 53668</strain>
    </source>
</reference>
<protein>
    <submittedName>
        <fullName evidence="2">FAD-binding protein</fullName>
    </submittedName>
</protein>
<sequence length="587" mass="66173">MFDVVICGGGLAGLTLARQLRREVPSAKVAVVERQRRPLPDAAHKVGESSVELSSHYFGVVLGLGDYLRKNHLIKNGLRFFPGGGRTHRLEERTEIGPPQMPKVPSFQLDRGRLENDLRAMVEADGVTLIEGFSVRDIHFGERDAPHEVVISEGSQGERVTLRARWVVDAAGRAALIRKKLDLTRPSGHLANSSWYRVKGKLDVGDFVPESERGWHARDGERIRWLSTVHFMGTGYWLWLIPLSTGHTSVGVVVHDEVHPFDTIRTLEKTKQWIAHHEPRIWEQIGHHEAEDFLCLRHYSHGSAQVYSKDRWSCVGEAGPFADPFYSPGSDFIALGNCFTTELVRMDLAGDASWQARAEEYDGFYLRFFDVACETYRKAAPCYGQPRAMAAKIYWDDFNYWAFVCQYFFKELWKLPPADHARFVEIAKGFATLSFRAQKLVSEWAKRAHDEPRAVHVTLPPIPSLLANLHLDLEKAMTPDETHVYMTEKLALADELLHEMVLRALVSLGPTNGVELAREVDLATWGSRVSDARLDAEEAEGGARRRALSLVARDFERCVGRADKHPEVVSVRALVDHVYAQIAEAAE</sequence>
<gene>
    <name evidence="2" type="ORF">DB32_001930</name>
</gene>
<dbReference type="STRING" id="927083.DB32_001930"/>
<dbReference type="InterPro" id="IPR036188">
    <property type="entry name" value="FAD/NAD-bd_sf"/>
</dbReference>
<dbReference type="InterPro" id="IPR050816">
    <property type="entry name" value="Flavin-dep_Halogenase_NPB"/>
</dbReference>
<dbReference type="SUPFAM" id="SSF51905">
    <property type="entry name" value="FAD/NAD(P)-binding domain"/>
    <property type="match status" value="1"/>
</dbReference>
<evidence type="ECO:0000259" key="1">
    <source>
        <dbReference type="Pfam" id="PF01494"/>
    </source>
</evidence>
<dbReference type="PANTHER" id="PTHR43747:SF1">
    <property type="entry name" value="SLR1998 PROTEIN"/>
    <property type="match status" value="1"/>
</dbReference>
<keyword evidence="3" id="KW-1185">Reference proteome</keyword>
<dbReference type="PANTHER" id="PTHR43747">
    <property type="entry name" value="FAD-BINDING PROTEIN"/>
    <property type="match status" value="1"/>
</dbReference>
<dbReference type="Pfam" id="PF01494">
    <property type="entry name" value="FAD_binding_3"/>
    <property type="match status" value="1"/>
</dbReference>
<dbReference type="EMBL" id="CP011125">
    <property type="protein sequence ID" value="AKF04781.1"/>
    <property type="molecule type" value="Genomic_DNA"/>
</dbReference>
<dbReference type="Proteomes" id="UP000034883">
    <property type="component" value="Chromosome"/>
</dbReference>
<dbReference type="Gene3D" id="3.50.50.60">
    <property type="entry name" value="FAD/NAD(P)-binding domain"/>
    <property type="match status" value="1"/>
</dbReference>
<evidence type="ECO:0000313" key="3">
    <source>
        <dbReference type="Proteomes" id="UP000034883"/>
    </source>
</evidence>
<dbReference type="AlphaFoldDB" id="A0A0F6W130"/>